<evidence type="ECO:0000256" key="7">
    <source>
        <dbReference type="ARBA" id="ARBA00022927"/>
    </source>
</evidence>
<comment type="similarity">
    <text evidence="2 13">Belongs to the LolB family.</text>
</comment>
<evidence type="ECO:0000256" key="6">
    <source>
        <dbReference type="ARBA" id="ARBA00022729"/>
    </source>
</evidence>
<dbReference type="GO" id="GO:0009279">
    <property type="term" value="C:cell outer membrane"/>
    <property type="evidence" value="ECO:0007669"/>
    <property type="project" value="UniProtKB-SubCell"/>
</dbReference>
<dbReference type="InterPro" id="IPR004565">
    <property type="entry name" value="OM_lipoprot_LolB"/>
</dbReference>
<keyword evidence="16" id="KW-1185">Reference proteome</keyword>
<evidence type="ECO:0000313" key="15">
    <source>
        <dbReference type="EMBL" id="TDQ38974.1"/>
    </source>
</evidence>
<dbReference type="Gene3D" id="2.50.20.10">
    <property type="entry name" value="Lipoprotein localisation LolA/LolB/LppX"/>
    <property type="match status" value="1"/>
</dbReference>
<keyword evidence="9 13" id="KW-0564">Palmitate</keyword>
<comment type="subunit">
    <text evidence="3 13">Monomer.</text>
</comment>
<evidence type="ECO:0000256" key="3">
    <source>
        <dbReference type="ARBA" id="ARBA00011245"/>
    </source>
</evidence>
<dbReference type="AlphaFoldDB" id="A0A4R6U7F2"/>
<sequence length="206" mass="23052">MMQRFLLFAALLLLGACQSFSSRDSIDGSGSPALWRQHSQQVSRLDAWDINGKLAIRSQAQSGSGVLFWLQRQDYFDIRVTGPLGQGATRLTGRPGQVQLTTPQLELNAASAEALMQNQLGWSLPVNNLLWWVRGLPAPDSKYHLQLNNDSLAQQLEQDGWQLEFVRYQTLPDGTPLPERIQLQGPHLQLTLLVKQWQARTLGGQP</sequence>
<dbReference type="Proteomes" id="UP000294575">
    <property type="component" value="Unassembled WGS sequence"/>
</dbReference>
<organism evidence="15 16">
    <name type="scientific">Thiopseudomonas denitrificans</name>
    <dbReference type="NCBI Taxonomy" id="1501432"/>
    <lineage>
        <taxon>Bacteria</taxon>
        <taxon>Pseudomonadati</taxon>
        <taxon>Pseudomonadota</taxon>
        <taxon>Gammaproteobacteria</taxon>
        <taxon>Pseudomonadales</taxon>
        <taxon>Pseudomonadaceae</taxon>
        <taxon>Thiopseudomonas</taxon>
    </lineage>
</organism>
<keyword evidence="6 13" id="KW-0732">Signal</keyword>
<dbReference type="PROSITE" id="PS51257">
    <property type="entry name" value="PROKAR_LIPOPROTEIN"/>
    <property type="match status" value="1"/>
</dbReference>
<evidence type="ECO:0000256" key="8">
    <source>
        <dbReference type="ARBA" id="ARBA00023136"/>
    </source>
</evidence>
<evidence type="ECO:0000256" key="10">
    <source>
        <dbReference type="ARBA" id="ARBA00023186"/>
    </source>
</evidence>
<evidence type="ECO:0000256" key="1">
    <source>
        <dbReference type="ARBA" id="ARBA00004459"/>
    </source>
</evidence>
<accession>A0A4R6U7F2</accession>
<evidence type="ECO:0000256" key="13">
    <source>
        <dbReference type="HAMAP-Rule" id="MF_00233"/>
    </source>
</evidence>
<feature type="signal peptide" evidence="14">
    <location>
        <begin position="1"/>
        <end position="21"/>
    </location>
</feature>
<comment type="subcellular location">
    <subcellularLocation>
        <location evidence="1 13">Cell outer membrane</location>
        <topology evidence="1 13">Lipid-anchor</topology>
    </subcellularLocation>
</comment>
<evidence type="ECO:0000256" key="14">
    <source>
        <dbReference type="SAM" id="SignalP"/>
    </source>
</evidence>
<dbReference type="Pfam" id="PF03550">
    <property type="entry name" value="LolB"/>
    <property type="match status" value="1"/>
</dbReference>
<keyword evidence="5 13" id="KW-0813">Transport</keyword>
<keyword evidence="12 13" id="KW-0449">Lipoprotein</keyword>
<dbReference type="EMBL" id="SNYK01000003">
    <property type="protein sequence ID" value="TDQ38974.1"/>
    <property type="molecule type" value="Genomic_DNA"/>
</dbReference>
<keyword evidence="10 13" id="KW-0143">Chaperone</keyword>
<dbReference type="CDD" id="cd16326">
    <property type="entry name" value="LolB"/>
    <property type="match status" value="1"/>
</dbReference>
<comment type="function">
    <text evidence="13">Plays a critical role in the incorporation of lipoproteins in the outer membrane after they are released by the LolA protein.</text>
</comment>
<reference evidence="15 16" key="1">
    <citation type="submission" date="2019-03" db="EMBL/GenBank/DDBJ databases">
        <title>Genomic Encyclopedia of Type Strains, Phase IV (KMG-IV): sequencing the most valuable type-strain genomes for metagenomic binning, comparative biology and taxonomic classification.</title>
        <authorList>
            <person name="Goeker M."/>
        </authorList>
    </citation>
    <scope>NUCLEOTIDE SEQUENCE [LARGE SCALE GENOMIC DNA]</scope>
    <source>
        <strain evidence="15 16">DSM 28679</strain>
    </source>
</reference>
<dbReference type="InterPro" id="IPR029046">
    <property type="entry name" value="LolA/LolB/LppX"/>
</dbReference>
<dbReference type="GO" id="GO:0044874">
    <property type="term" value="P:lipoprotein localization to outer membrane"/>
    <property type="evidence" value="ECO:0007669"/>
    <property type="project" value="UniProtKB-UniRule"/>
</dbReference>
<evidence type="ECO:0000256" key="5">
    <source>
        <dbReference type="ARBA" id="ARBA00022448"/>
    </source>
</evidence>
<dbReference type="RefSeq" id="WP_240622543.1">
    <property type="nucleotide sequence ID" value="NZ_LNJZ01000009.1"/>
</dbReference>
<comment type="caution">
    <text evidence="15">The sequence shown here is derived from an EMBL/GenBank/DDBJ whole genome shotgun (WGS) entry which is preliminary data.</text>
</comment>
<dbReference type="GO" id="GO:0015031">
    <property type="term" value="P:protein transport"/>
    <property type="evidence" value="ECO:0007669"/>
    <property type="project" value="UniProtKB-KW"/>
</dbReference>
<evidence type="ECO:0000256" key="2">
    <source>
        <dbReference type="ARBA" id="ARBA00009696"/>
    </source>
</evidence>
<proteinExistence type="inferred from homology"/>
<evidence type="ECO:0000256" key="4">
    <source>
        <dbReference type="ARBA" id="ARBA00016202"/>
    </source>
</evidence>
<dbReference type="NCBIfam" id="TIGR00548">
    <property type="entry name" value="lolB"/>
    <property type="match status" value="1"/>
</dbReference>
<evidence type="ECO:0000256" key="9">
    <source>
        <dbReference type="ARBA" id="ARBA00023139"/>
    </source>
</evidence>
<protein>
    <recommendedName>
        <fullName evidence="4 13">Outer-membrane lipoprotein LolB</fullName>
    </recommendedName>
</protein>
<keyword evidence="7 13" id="KW-0653">Protein transport</keyword>
<keyword evidence="11 13" id="KW-0998">Cell outer membrane</keyword>
<name>A0A4R6U7F2_9GAMM</name>
<dbReference type="SUPFAM" id="SSF89392">
    <property type="entry name" value="Prokaryotic lipoproteins and lipoprotein localization factors"/>
    <property type="match status" value="1"/>
</dbReference>
<evidence type="ECO:0000313" key="16">
    <source>
        <dbReference type="Proteomes" id="UP000294575"/>
    </source>
</evidence>
<dbReference type="HAMAP" id="MF_00233">
    <property type="entry name" value="LolB"/>
    <property type="match status" value="1"/>
</dbReference>
<evidence type="ECO:0000256" key="11">
    <source>
        <dbReference type="ARBA" id="ARBA00023237"/>
    </source>
</evidence>
<feature type="chain" id="PRO_5020275912" description="Outer-membrane lipoprotein LolB" evidence="14">
    <location>
        <begin position="22"/>
        <end position="206"/>
    </location>
</feature>
<evidence type="ECO:0000256" key="12">
    <source>
        <dbReference type="ARBA" id="ARBA00023288"/>
    </source>
</evidence>
<gene>
    <name evidence="13" type="primary">lolB</name>
    <name evidence="15" type="ORF">DFQ45_103142</name>
</gene>
<keyword evidence="8 13" id="KW-0472">Membrane</keyword>